<gene>
    <name evidence="1" type="ORF">SAMN05444484_1011375</name>
</gene>
<organism evidence="1 2">
    <name type="scientific">Flavobacterium chilense</name>
    <dbReference type="NCBI Taxonomy" id="946677"/>
    <lineage>
        <taxon>Bacteria</taxon>
        <taxon>Pseudomonadati</taxon>
        <taxon>Bacteroidota</taxon>
        <taxon>Flavobacteriia</taxon>
        <taxon>Flavobacteriales</taxon>
        <taxon>Flavobacteriaceae</taxon>
        <taxon>Flavobacterium</taxon>
    </lineage>
</organism>
<name>A0A1M7ACK4_9FLAO</name>
<protein>
    <submittedName>
        <fullName evidence="1">Uncharacterized protein</fullName>
    </submittedName>
</protein>
<sequence length="56" mass="6222">MKSLSTITNVLKIIVKYGAIIAVAVKVVQFAHDEFAKLSEDKETKKSQKDVENVSE</sequence>
<dbReference type="AlphaFoldDB" id="A0A1M7ACK4"/>
<reference evidence="2" key="1">
    <citation type="submission" date="2016-11" db="EMBL/GenBank/DDBJ databases">
        <authorList>
            <person name="Varghese N."/>
            <person name="Submissions S."/>
        </authorList>
    </citation>
    <scope>NUCLEOTIDE SEQUENCE [LARGE SCALE GENOMIC DNA]</scope>
    <source>
        <strain evidence="2">DSM 24724</strain>
    </source>
</reference>
<evidence type="ECO:0000313" key="1">
    <source>
        <dbReference type="EMBL" id="SHL40289.1"/>
    </source>
</evidence>
<dbReference type="Proteomes" id="UP000184028">
    <property type="component" value="Unassembled WGS sequence"/>
</dbReference>
<dbReference type="OrthoDB" id="1376899at2"/>
<keyword evidence="2" id="KW-1185">Reference proteome</keyword>
<accession>A0A1M7ACK4</accession>
<dbReference type="EMBL" id="FRBT01000001">
    <property type="protein sequence ID" value="SHL40289.1"/>
    <property type="molecule type" value="Genomic_DNA"/>
</dbReference>
<dbReference type="RefSeq" id="WP_156062647.1">
    <property type="nucleotide sequence ID" value="NZ_FRBT01000001.1"/>
</dbReference>
<evidence type="ECO:0000313" key="2">
    <source>
        <dbReference type="Proteomes" id="UP000184028"/>
    </source>
</evidence>
<proteinExistence type="predicted"/>
<dbReference type="STRING" id="946677.SAMN05444484_1011375"/>